<gene>
    <name evidence="2" type="ORF">B0H64DRAFT_317698</name>
</gene>
<evidence type="ECO:0000313" key="2">
    <source>
        <dbReference type="EMBL" id="KAK3298750.1"/>
    </source>
</evidence>
<feature type="domain" description="SnoaL-like" evidence="1">
    <location>
        <begin position="10"/>
        <end position="137"/>
    </location>
</feature>
<reference evidence="2" key="2">
    <citation type="submission" date="2023-06" db="EMBL/GenBank/DDBJ databases">
        <authorList>
            <consortium name="Lawrence Berkeley National Laboratory"/>
            <person name="Haridas S."/>
            <person name="Hensen N."/>
            <person name="Bonometti L."/>
            <person name="Westerberg I."/>
            <person name="Brannstrom I.O."/>
            <person name="Guillou S."/>
            <person name="Cros-Aarteil S."/>
            <person name="Calhoun S."/>
            <person name="Kuo A."/>
            <person name="Mondo S."/>
            <person name="Pangilinan J."/>
            <person name="Riley R."/>
            <person name="Labutti K."/>
            <person name="Andreopoulos B."/>
            <person name="Lipzen A."/>
            <person name="Chen C."/>
            <person name="Yanf M."/>
            <person name="Daum C."/>
            <person name="Ng V."/>
            <person name="Clum A."/>
            <person name="Steindorff A."/>
            <person name="Ohm R."/>
            <person name="Martin F."/>
            <person name="Silar P."/>
            <person name="Natvig D."/>
            <person name="Lalanne C."/>
            <person name="Gautier V."/>
            <person name="Ament-Velasquez S.L."/>
            <person name="Kruys A."/>
            <person name="Hutchinson M.I."/>
            <person name="Powell A.J."/>
            <person name="Barry K."/>
            <person name="Miller A.N."/>
            <person name="Grigoriev I.V."/>
            <person name="Debuchy R."/>
            <person name="Gladieux P."/>
            <person name="Thoren M.H."/>
            <person name="Johannesson H."/>
        </authorList>
    </citation>
    <scope>NUCLEOTIDE SEQUENCE</scope>
    <source>
        <strain evidence="2">CBS 168.71</strain>
    </source>
</reference>
<dbReference type="SUPFAM" id="SSF54427">
    <property type="entry name" value="NTF2-like"/>
    <property type="match status" value="1"/>
</dbReference>
<organism evidence="2 3">
    <name type="scientific">Chaetomium fimeti</name>
    <dbReference type="NCBI Taxonomy" id="1854472"/>
    <lineage>
        <taxon>Eukaryota</taxon>
        <taxon>Fungi</taxon>
        <taxon>Dikarya</taxon>
        <taxon>Ascomycota</taxon>
        <taxon>Pezizomycotina</taxon>
        <taxon>Sordariomycetes</taxon>
        <taxon>Sordariomycetidae</taxon>
        <taxon>Sordariales</taxon>
        <taxon>Chaetomiaceae</taxon>
        <taxon>Chaetomium</taxon>
    </lineage>
</organism>
<dbReference type="AlphaFoldDB" id="A0AAE0HLH8"/>
<dbReference type="InterPro" id="IPR032710">
    <property type="entry name" value="NTF2-like_dom_sf"/>
</dbReference>
<proteinExistence type="predicted"/>
<name>A0AAE0HLH8_9PEZI</name>
<dbReference type="RefSeq" id="XP_062662264.1">
    <property type="nucleotide sequence ID" value="XM_062800346.1"/>
</dbReference>
<evidence type="ECO:0000313" key="3">
    <source>
        <dbReference type="Proteomes" id="UP001278766"/>
    </source>
</evidence>
<dbReference type="Proteomes" id="UP001278766">
    <property type="component" value="Unassembled WGS sequence"/>
</dbReference>
<sequence length="151" mass="17196">MATPPADVAERIRYKKSRYTRFADSKQWSRFDSIFVPDATFCFVDEHGKTVSTPDGATPYTWDSLESWAAFFDKAFTALQVIHHIGPGELEQTGPDEVKAVFSVLYHAGPAGDGEGPHETGGGHYYETWVRKGDDWFCKDLWMQRLYHRVT</sequence>
<protein>
    <recommendedName>
        <fullName evidence="1">SnoaL-like domain-containing protein</fullName>
    </recommendedName>
</protein>
<reference evidence="2" key="1">
    <citation type="journal article" date="2023" name="Mol. Phylogenet. Evol.">
        <title>Genome-scale phylogeny and comparative genomics of the fungal order Sordariales.</title>
        <authorList>
            <person name="Hensen N."/>
            <person name="Bonometti L."/>
            <person name="Westerberg I."/>
            <person name="Brannstrom I.O."/>
            <person name="Guillou S."/>
            <person name="Cros-Aarteil S."/>
            <person name="Calhoun S."/>
            <person name="Haridas S."/>
            <person name="Kuo A."/>
            <person name="Mondo S."/>
            <person name="Pangilinan J."/>
            <person name="Riley R."/>
            <person name="LaButti K."/>
            <person name="Andreopoulos B."/>
            <person name="Lipzen A."/>
            <person name="Chen C."/>
            <person name="Yan M."/>
            <person name="Daum C."/>
            <person name="Ng V."/>
            <person name="Clum A."/>
            <person name="Steindorff A."/>
            <person name="Ohm R.A."/>
            <person name="Martin F."/>
            <person name="Silar P."/>
            <person name="Natvig D.O."/>
            <person name="Lalanne C."/>
            <person name="Gautier V."/>
            <person name="Ament-Velasquez S.L."/>
            <person name="Kruys A."/>
            <person name="Hutchinson M.I."/>
            <person name="Powell A.J."/>
            <person name="Barry K."/>
            <person name="Miller A.N."/>
            <person name="Grigoriev I.V."/>
            <person name="Debuchy R."/>
            <person name="Gladieux P."/>
            <person name="Hiltunen Thoren M."/>
            <person name="Johannesson H."/>
        </authorList>
    </citation>
    <scope>NUCLEOTIDE SEQUENCE</scope>
    <source>
        <strain evidence="2">CBS 168.71</strain>
    </source>
</reference>
<dbReference type="GeneID" id="87837294"/>
<dbReference type="EMBL" id="JAUEPN010000002">
    <property type="protein sequence ID" value="KAK3298750.1"/>
    <property type="molecule type" value="Genomic_DNA"/>
</dbReference>
<evidence type="ECO:0000259" key="1">
    <source>
        <dbReference type="Pfam" id="PF13577"/>
    </source>
</evidence>
<dbReference type="Gene3D" id="3.10.450.50">
    <property type="match status" value="1"/>
</dbReference>
<dbReference type="InterPro" id="IPR037401">
    <property type="entry name" value="SnoaL-like"/>
</dbReference>
<keyword evidence="3" id="KW-1185">Reference proteome</keyword>
<dbReference type="Pfam" id="PF13577">
    <property type="entry name" value="SnoaL_4"/>
    <property type="match status" value="1"/>
</dbReference>
<comment type="caution">
    <text evidence="2">The sequence shown here is derived from an EMBL/GenBank/DDBJ whole genome shotgun (WGS) entry which is preliminary data.</text>
</comment>
<accession>A0AAE0HLH8</accession>